<dbReference type="InterPro" id="IPR002999">
    <property type="entry name" value="Tudor"/>
</dbReference>
<evidence type="ECO:0000256" key="1">
    <source>
        <dbReference type="SAM" id="MobiDB-lite"/>
    </source>
</evidence>
<name>A0A224Z0P9_9ACAR</name>
<dbReference type="Pfam" id="PF00567">
    <property type="entry name" value="TUDOR"/>
    <property type="match status" value="1"/>
</dbReference>
<feature type="region of interest" description="Disordered" evidence="1">
    <location>
        <begin position="98"/>
        <end position="142"/>
    </location>
</feature>
<dbReference type="PANTHER" id="PTHR16442">
    <property type="entry name" value="RING FINGER PROTEIN 17"/>
    <property type="match status" value="1"/>
</dbReference>
<dbReference type="AlphaFoldDB" id="A0A224Z0P9"/>
<accession>A0A224Z0P9</accession>
<dbReference type="PROSITE" id="PS50304">
    <property type="entry name" value="TUDOR"/>
    <property type="match status" value="1"/>
</dbReference>
<protein>
    <submittedName>
        <fullName evidence="3">Protein containing TUDOR domain</fullName>
    </submittedName>
</protein>
<evidence type="ECO:0000313" key="3">
    <source>
        <dbReference type="EMBL" id="MAA19642.1"/>
    </source>
</evidence>
<dbReference type="SUPFAM" id="SSF63748">
    <property type="entry name" value="Tudor/PWWP/MBT"/>
    <property type="match status" value="1"/>
</dbReference>
<sequence>MRQLPNAEQGSGLSKLDRLKAVLEESKRKKAASPQGVLPASSLGASHEKALPNRTVLVTGNSCDEKDVVHTSRTTSPEQSSEKAKKLKELLERQARKRVTVQQLVSSPTPPALDQVSNHDGKGGETSPTALPSSELHSKKDGNDIGVGHFPCSRLPVGMRVPVVFLRLEEDKKVIYLQEMSALRDLVKMVKALNSVVSKEKPLEETVPGDLVAVLHEKDSTWYRGQIGPIQQDEKEAASGDGSKKKVRVWFVDYGRWENVPLDCLCHLPNGYERLPGFAIPVTLHGLKKIKVPKDVKFEGSFFDAEVVTNSDRQSVRLHIRNDDLCLNDTLSVYAESTSDASAA</sequence>
<reference evidence="3" key="1">
    <citation type="journal article" date="2017" name="Parasit. Vectors">
        <title>Sialotranscriptomics of Rhipicephalus zambeziensis reveals intricate expression profiles of secretory proteins and suggests tight temporal transcriptional regulation during blood-feeding.</title>
        <authorList>
            <person name="de Castro M.H."/>
            <person name="de Klerk D."/>
            <person name="Pienaar R."/>
            <person name="Rees D.J.G."/>
            <person name="Mans B.J."/>
        </authorList>
    </citation>
    <scope>NUCLEOTIDE SEQUENCE</scope>
    <source>
        <tissue evidence="3">Salivary glands</tissue>
    </source>
</reference>
<organism evidence="3">
    <name type="scientific">Rhipicephalus zambeziensis</name>
    <dbReference type="NCBI Taxonomy" id="60191"/>
    <lineage>
        <taxon>Eukaryota</taxon>
        <taxon>Metazoa</taxon>
        <taxon>Ecdysozoa</taxon>
        <taxon>Arthropoda</taxon>
        <taxon>Chelicerata</taxon>
        <taxon>Arachnida</taxon>
        <taxon>Acari</taxon>
        <taxon>Parasitiformes</taxon>
        <taxon>Ixodida</taxon>
        <taxon>Ixodoidea</taxon>
        <taxon>Ixodidae</taxon>
        <taxon>Rhipicephalinae</taxon>
        <taxon>Rhipicephalus</taxon>
        <taxon>Rhipicephalus</taxon>
    </lineage>
</organism>
<evidence type="ECO:0000259" key="2">
    <source>
        <dbReference type="PROSITE" id="PS50304"/>
    </source>
</evidence>
<proteinExistence type="predicted"/>
<dbReference type="PANTHER" id="PTHR16442:SF1">
    <property type="entry name" value="RING FINGER PROTEIN 17"/>
    <property type="match status" value="1"/>
</dbReference>
<feature type="domain" description="Tudor" evidence="2">
    <location>
        <begin position="205"/>
        <end position="275"/>
    </location>
</feature>
<dbReference type="SMART" id="SM00333">
    <property type="entry name" value="TUDOR"/>
    <property type="match status" value="1"/>
</dbReference>
<dbReference type="EMBL" id="GFPF01008496">
    <property type="protein sequence ID" value="MAA19642.1"/>
    <property type="molecule type" value="Transcribed_RNA"/>
</dbReference>
<feature type="region of interest" description="Disordered" evidence="1">
    <location>
        <begin position="25"/>
        <end position="85"/>
    </location>
</feature>
<dbReference type="CDD" id="cd20379">
    <property type="entry name" value="Tudor_dTUD-like"/>
    <property type="match status" value="1"/>
</dbReference>
<dbReference type="Gene3D" id="2.30.30.140">
    <property type="match status" value="1"/>
</dbReference>